<name>A0A0E9U6M6_ANGAN</name>
<dbReference type="AlphaFoldDB" id="A0A0E9U6M6"/>
<sequence>MCLFDIHGMLPCCLWDAS</sequence>
<reference evidence="1" key="1">
    <citation type="submission" date="2014-11" db="EMBL/GenBank/DDBJ databases">
        <authorList>
            <person name="Amaro Gonzalez C."/>
        </authorList>
    </citation>
    <scope>NUCLEOTIDE SEQUENCE</scope>
</reference>
<protein>
    <submittedName>
        <fullName evidence="1">Uncharacterized protein</fullName>
    </submittedName>
</protein>
<dbReference type="EMBL" id="GBXM01047086">
    <property type="protein sequence ID" value="JAH61491.1"/>
    <property type="molecule type" value="Transcribed_RNA"/>
</dbReference>
<organism evidence="1">
    <name type="scientific">Anguilla anguilla</name>
    <name type="common">European freshwater eel</name>
    <name type="synonym">Muraena anguilla</name>
    <dbReference type="NCBI Taxonomy" id="7936"/>
    <lineage>
        <taxon>Eukaryota</taxon>
        <taxon>Metazoa</taxon>
        <taxon>Chordata</taxon>
        <taxon>Craniata</taxon>
        <taxon>Vertebrata</taxon>
        <taxon>Euteleostomi</taxon>
        <taxon>Actinopterygii</taxon>
        <taxon>Neopterygii</taxon>
        <taxon>Teleostei</taxon>
        <taxon>Anguilliformes</taxon>
        <taxon>Anguillidae</taxon>
        <taxon>Anguilla</taxon>
    </lineage>
</organism>
<proteinExistence type="predicted"/>
<accession>A0A0E9U6M6</accession>
<reference evidence="1" key="2">
    <citation type="journal article" date="2015" name="Fish Shellfish Immunol.">
        <title>Early steps in the European eel (Anguilla anguilla)-Vibrio vulnificus interaction in the gills: Role of the RtxA13 toxin.</title>
        <authorList>
            <person name="Callol A."/>
            <person name="Pajuelo D."/>
            <person name="Ebbesson L."/>
            <person name="Teles M."/>
            <person name="MacKenzie S."/>
            <person name="Amaro C."/>
        </authorList>
    </citation>
    <scope>NUCLEOTIDE SEQUENCE</scope>
</reference>
<evidence type="ECO:0000313" key="1">
    <source>
        <dbReference type="EMBL" id="JAH61491.1"/>
    </source>
</evidence>